<feature type="transmembrane region" description="Helical" evidence="11">
    <location>
        <begin position="159"/>
        <end position="180"/>
    </location>
</feature>
<dbReference type="GO" id="GO:0005886">
    <property type="term" value="C:plasma membrane"/>
    <property type="evidence" value="ECO:0007669"/>
    <property type="project" value="UniProtKB-SubCell"/>
</dbReference>
<accession>A0A1I5CIJ9</accession>
<evidence type="ECO:0000256" key="4">
    <source>
        <dbReference type="ARBA" id="ARBA00022475"/>
    </source>
</evidence>
<name>A0A1I5CIJ9_9CLOT</name>
<feature type="transmembrane region" description="Helical" evidence="11">
    <location>
        <begin position="42"/>
        <end position="61"/>
    </location>
</feature>
<evidence type="ECO:0000313" key="12">
    <source>
        <dbReference type="EMBL" id="SFN86829.1"/>
    </source>
</evidence>
<dbReference type="Pfam" id="PF02653">
    <property type="entry name" value="BPD_transp_2"/>
    <property type="match status" value="1"/>
</dbReference>
<evidence type="ECO:0000256" key="5">
    <source>
        <dbReference type="ARBA" id="ARBA00022519"/>
    </source>
</evidence>
<dbReference type="InterPro" id="IPR001851">
    <property type="entry name" value="ABC_transp_permease"/>
</dbReference>
<dbReference type="RefSeq" id="WP_207646189.1">
    <property type="nucleotide sequence ID" value="NZ_FOVK01000006.1"/>
</dbReference>
<evidence type="ECO:0000256" key="9">
    <source>
        <dbReference type="ARBA" id="ARBA00025439"/>
    </source>
</evidence>
<evidence type="ECO:0000256" key="10">
    <source>
        <dbReference type="ARBA" id="ARBA00039382"/>
    </source>
</evidence>
<protein>
    <recommendedName>
        <fullName evidence="10">Autoinducer 2 import system permease protein LsrC</fullName>
    </recommendedName>
</protein>
<comment type="function">
    <text evidence="9">Part of the ABC transporter complex LsrABCD involved in autoinducer 2 (AI-2) import. Probably responsible for the translocation of the substrate across the membrane.</text>
</comment>
<evidence type="ECO:0000256" key="2">
    <source>
        <dbReference type="ARBA" id="ARBA00011262"/>
    </source>
</evidence>
<dbReference type="GO" id="GO:0022857">
    <property type="term" value="F:transmembrane transporter activity"/>
    <property type="evidence" value="ECO:0007669"/>
    <property type="project" value="InterPro"/>
</dbReference>
<keyword evidence="8 11" id="KW-0472">Membrane</keyword>
<gene>
    <name evidence="12" type="ORF">SAMN04488695_106141</name>
</gene>
<keyword evidence="7 11" id="KW-1133">Transmembrane helix</keyword>
<evidence type="ECO:0000256" key="7">
    <source>
        <dbReference type="ARBA" id="ARBA00022989"/>
    </source>
</evidence>
<dbReference type="CDD" id="cd06579">
    <property type="entry name" value="TM_PBP1_transp_AraH_like"/>
    <property type="match status" value="1"/>
</dbReference>
<comment type="subcellular location">
    <subcellularLocation>
        <location evidence="1">Cell membrane</location>
        <topology evidence="1">Multi-pass membrane protein</topology>
    </subcellularLocation>
</comment>
<keyword evidence="3" id="KW-0813">Transport</keyword>
<dbReference type="AlphaFoldDB" id="A0A1I5CIJ9"/>
<reference evidence="12 13" key="1">
    <citation type="submission" date="2016-10" db="EMBL/GenBank/DDBJ databases">
        <authorList>
            <person name="de Groot N.N."/>
        </authorList>
    </citation>
    <scope>NUCLEOTIDE SEQUENCE [LARGE SCALE GENOMIC DNA]</scope>
    <source>
        <strain evidence="12 13">ML2</strain>
    </source>
</reference>
<proteinExistence type="predicted"/>
<dbReference type="EMBL" id="FOVK01000006">
    <property type="protein sequence ID" value="SFN86829.1"/>
    <property type="molecule type" value="Genomic_DNA"/>
</dbReference>
<dbReference type="PANTHER" id="PTHR32196">
    <property type="entry name" value="ABC TRANSPORTER PERMEASE PROTEIN YPHD-RELATED-RELATED"/>
    <property type="match status" value="1"/>
</dbReference>
<feature type="transmembrane region" description="Helical" evidence="11">
    <location>
        <begin position="265"/>
        <end position="284"/>
    </location>
</feature>
<evidence type="ECO:0000256" key="8">
    <source>
        <dbReference type="ARBA" id="ARBA00023136"/>
    </source>
</evidence>
<keyword evidence="4" id="KW-1003">Cell membrane</keyword>
<feature type="transmembrane region" description="Helical" evidence="11">
    <location>
        <begin position="290"/>
        <end position="310"/>
    </location>
</feature>
<comment type="subunit">
    <text evidence="2">The complex is composed of two ATP-binding proteins (LsrA), two transmembrane proteins (LsrC and LsrD) and a solute-binding protein (LsrB).</text>
</comment>
<keyword evidence="6 11" id="KW-0812">Transmembrane</keyword>
<feature type="transmembrane region" description="Helical" evidence="11">
    <location>
        <begin position="91"/>
        <end position="114"/>
    </location>
</feature>
<evidence type="ECO:0000313" key="13">
    <source>
        <dbReference type="Proteomes" id="UP000181899"/>
    </source>
</evidence>
<feature type="transmembrane region" description="Helical" evidence="11">
    <location>
        <begin position="211"/>
        <end position="228"/>
    </location>
</feature>
<dbReference type="Proteomes" id="UP000181899">
    <property type="component" value="Unassembled WGS sequence"/>
</dbReference>
<evidence type="ECO:0000256" key="3">
    <source>
        <dbReference type="ARBA" id="ARBA00022448"/>
    </source>
</evidence>
<feature type="transmembrane region" description="Helical" evidence="11">
    <location>
        <begin position="234"/>
        <end position="253"/>
    </location>
</feature>
<organism evidence="12 13">
    <name type="scientific">Proteiniclasticum ruminis</name>
    <dbReference type="NCBI Taxonomy" id="398199"/>
    <lineage>
        <taxon>Bacteria</taxon>
        <taxon>Bacillati</taxon>
        <taxon>Bacillota</taxon>
        <taxon>Clostridia</taxon>
        <taxon>Eubacteriales</taxon>
        <taxon>Clostridiaceae</taxon>
        <taxon>Proteiniclasticum</taxon>
    </lineage>
</organism>
<dbReference type="PANTHER" id="PTHR32196:SF29">
    <property type="entry name" value="AUTOINDUCER 2 IMPORT SYSTEM PERMEASE PROTEIN LSRC"/>
    <property type="match status" value="1"/>
</dbReference>
<feature type="transmembrane region" description="Helical" evidence="11">
    <location>
        <begin position="68"/>
        <end position="85"/>
    </location>
</feature>
<evidence type="ECO:0000256" key="1">
    <source>
        <dbReference type="ARBA" id="ARBA00004651"/>
    </source>
</evidence>
<keyword evidence="13" id="KW-1185">Reference proteome</keyword>
<evidence type="ECO:0000256" key="11">
    <source>
        <dbReference type="SAM" id="Phobius"/>
    </source>
</evidence>
<feature type="transmembrane region" description="Helical" evidence="11">
    <location>
        <begin position="121"/>
        <end position="139"/>
    </location>
</feature>
<evidence type="ECO:0000256" key="6">
    <source>
        <dbReference type="ARBA" id="ARBA00022692"/>
    </source>
</evidence>
<sequence>MKNIMIKLMKAREVTVIIFIAVLFAFVGTVNPSFVSPGNISLTLQNSVMYILLAIGIYFVLISKEIDVSIGSTLGMSAAVSATLLREGTALPLVILAGITVGALIGLINGFGVVKLRIPSIVMTLGMNGLVRGLMIVYTKGAWVENLPDYFKRASQHKILGTSTFLLVVLFIMLLISLYLKYAKKGKYFAAIGDNKDGANLIGIPVNGYKIFAFVLSGVFASLAGLVYTSQVGFVANVAGNGLEMITIAAAVLGGVSLNGGIGSVFGASLGALLMTSINSALVFLKIPAFWNNTISGLLLVLIVTADALINRYLKNKAKQEKLLKKKIQTEEVFSEEEVLS</sequence>
<keyword evidence="5" id="KW-0997">Cell inner membrane</keyword>